<dbReference type="Gene3D" id="1.10.3210.10">
    <property type="entry name" value="Hypothetical protein af1432"/>
    <property type="match status" value="1"/>
</dbReference>
<comment type="caution">
    <text evidence="2">The sequence shown here is derived from an EMBL/GenBank/DDBJ whole genome shotgun (WGS) entry which is preliminary data.</text>
</comment>
<evidence type="ECO:0000313" key="2">
    <source>
        <dbReference type="EMBL" id="GAG08463.1"/>
    </source>
</evidence>
<dbReference type="InterPro" id="IPR039967">
    <property type="entry name" value="MJ1020-like"/>
</dbReference>
<name>X0V7M9_9ZZZZ</name>
<dbReference type="SUPFAM" id="SSF109604">
    <property type="entry name" value="HD-domain/PDEase-like"/>
    <property type="match status" value="1"/>
</dbReference>
<evidence type="ECO:0000259" key="1">
    <source>
        <dbReference type="SMART" id="SM00471"/>
    </source>
</evidence>
<protein>
    <recommendedName>
        <fullName evidence="1">HD/PDEase domain-containing protein</fullName>
    </recommendedName>
</protein>
<dbReference type="InterPro" id="IPR006674">
    <property type="entry name" value="HD_domain"/>
</dbReference>
<feature type="domain" description="HD/PDEase" evidence="1">
    <location>
        <begin position="45"/>
        <end position="180"/>
    </location>
</feature>
<proteinExistence type="predicted"/>
<dbReference type="InterPro" id="IPR003607">
    <property type="entry name" value="HD/PDEase_dom"/>
</dbReference>
<reference evidence="2" key="1">
    <citation type="journal article" date="2014" name="Front. Microbiol.">
        <title>High frequency of phylogenetically diverse reductive dehalogenase-homologous genes in deep subseafloor sedimentary metagenomes.</title>
        <authorList>
            <person name="Kawai M."/>
            <person name="Futagami T."/>
            <person name="Toyoda A."/>
            <person name="Takaki Y."/>
            <person name="Nishi S."/>
            <person name="Hori S."/>
            <person name="Arai W."/>
            <person name="Tsubouchi T."/>
            <person name="Morono Y."/>
            <person name="Uchiyama I."/>
            <person name="Ito T."/>
            <person name="Fujiyama A."/>
            <person name="Inagaki F."/>
            <person name="Takami H."/>
        </authorList>
    </citation>
    <scope>NUCLEOTIDE SEQUENCE</scope>
    <source>
        <strain evidence="2">Expedition CK06-06</strain>
    </source>
</reference>
<dbReference type="SMART" id="SM00471">
    <property type="entry name" value="HDc"/>
    <property type="match status" value="1"/>
</dbReference>
<dbReference type="EMBL" id="BARS01021857">
    <property type="protein sequence ID" value="GAG08463.1"/>
    <property type="molecule type" value="Genomic_DNA"/>
</dbReference>
<organism evidence="2">
    <name type="scientific">marine sediment metagenome</name>
    <dbReference type="NCBI Taxonomy" id="412755"/>
    <lineage>
        <taxon>unclassified sequences</taxon>
        <taxon>metagenomes</taxon>
        <taxon>ecological metagenomes</taxon>
    </lineage>
</organism>
<dbReference type="Pfam" id="PF01966">
    <property type="entry name" value="HD"/>
    <property type="match status" value="1"/>
</dbReference>
<sequence length="227" mass="24980">MSNILSIPARGNEKLKTFLDFVDEDVELQTLWRCANVLAVDRLGFNDHGPVHVKIVANGALKMLRLLVEKGVEPSIKADYEMSVEDAEVVVVLASIMHDLGMAFVREAHALYSAPLAMDILRRCLPLVYSPEEATIVSSEIVHAIISHHAPNMPLTVEAGIVKIADALDMEKGRARVPYEAGRMDIHSVSAIAIEKLKIEEGDERPITIHIEMTNPAGIYQVDNLLG</sequence>
<dbReference type="CDD" id="cd00077">
    <property type="entry name" value="HDc"/>
    <property type="match status" value="1"/>
</dbReference>
<accession>X0V7M9</accession>
<feature type="non-terminal residue" evidence="2">
    <location>
        <position position="227"/>
    </location>
</feature>
<dbReference type="PANTHER" id="PTHR40517">
    <property type="entry name" value="METAL-DEPENDENT PHOSPHOHYDROLASE, HD SUPERFAMILY-RELATED"/>
    <property type="match status" value="1"/>
</dbReference>
<gene>
    <name evidence="2" type="ORF">S01H1_35038</name>
</gene>
<dbReference type="AlphaFoldDB" id="X0V7M9"/>
<dbReference type="PANTHER" id="PTHR40517:SF1">
    <property type="entry name" value="METAL-DEPENDENT PHOSPHOHYDROLASE, HD SUPERFAMILY-RELATED"/>
    <property type="match status" value="1"/>
</dbReference>